<protein>
    <submittedName>
        <fullName evidence="3">ADL027Wp</fullName>
    </submittedName>
</protein>
<feature type="transmembrane region" description="Helical" evidence="2">
    <location>
        <begin position="273"/>
        <end position="293"/>
    </location>
</feature>
<dbReference type="OMA" id="HLEFWIY"/>
<dbReference type="HOGENOM" id="CLU_062645_2_0_1"/>
<feature type="transmembrane region" description="Helical" evidence="2">
    <location>
        <begin position="109"/>
        <end position="130"/>
    </location>
</feature>
<keyword evidence="4" id="KW-1185">Reference proteome</keyword>
<keyword evidence="2" id="KW-0472">Membrane</keyword>
<dbReference type="GO" id="GO:0005811">
    <property type="term" value="C:lipid droplet"/>
    <property type="evidence" value="ECO:0000318"/>
    <property type="project" value="GO_Central"/>
</dbReference>
<dbReference type="RefSeq" id="NP_984070.1">
    <property type="nucleotide sequence ID" value="NM_209423.1"/>
</dbReference>
<name>Q75AE4_EREGS</name>
<dbReference type="OrthoDB" id="10012223at2759"/>
<dbReference type="EMBL" id="AE016817">
    <property type="protein sequence ID" value="AAS51894.1"/>
    <property type="molecule type" value="Genomic_DNA"/>
</dbReference>
<dbReference type="eggNOG" id="ENOG502QVX4">
    <property type="taxonomic scope" value="Eukaryota"/>
</dbReference>
<dbReference type="AlphaFoldDB" id="Q75AE4"/>
<evidence type="ECO:0000256" key="2">
    <source>
        <dbReference type="SAM" id="Phobius"/>
    </source>
</evidence>
<dbReference type="KEGG" id="ago:AGOS_ADL027W"/>
<dbReference type="PANTHER" id="PTHR34292">
    <property type="entry name" value="OUTER SPORE WALL PROTEIN LDS1"/>
    <property type="match status" value="1"/>
</dbReference>
<dbReference type="STRING" id="284811.Q75AE4"/>
<accession>Q75AE4</accession>
<evidence type="ECO:0000256" key="1">
    <source>
        <dbReference type="SAM" id="MobiDB-lite"/>
    </source>
</evidence>
<evidence type="ECO:0000313" key="4">
    <source>
        <dbReference type="Proteomes" id="UP000000591"/>
    </source>
</evidence>
<dbReference type="FunCoup" id="Q75AE4">
    <property type="interactions" value="40"/>
</dbReference>
<dbReference type="InterPro" id="IPR052786">
    <property type="entry name" value="Spore_wall_assembly"/>
</dbReference>
<proteinExistence type="predicted"/>
<dbReference type="PANTHER" id="PTHR34292:SF3">
    <property type="entry name" value="OUTER SPORE WALL PROTEIN LDS2-RELATED"/>
    <property type="match status" value="1"/>
</dbReference>
<dbReference type="GO" id="GO:0005628">
    <property type="term" value="C:prospore membrane"/>
    <property type="evidence" value="ECO:0000318"/>
    <property type="project" value="GO_Central"/>
</dbReference>
<feature type="transmembrane region" description="Helical" evidence="2">
    <location>
        <begin position="196"/>
        <end position="219"/>
    </location>
</feature>
<reference evidence="4" key="2">
    <citation type="journal article" date="2013" name="G3 (Bethesda)">
        <title>Genomes of Ashbya fungi isolated from insects reveal four mating-type loci, numerous translocations, lack of transposons, and distinct gene duplications.</title>
        <authorList>
            <person name="Dietrich F.S."/>
            <person name="Voegeli S."/>
            <person name="Kuo S."/>
            <person name="Philippsen P."/>
        </authorList>
    </citation>
    <scope>GENOME REANNOTATION</scope>
    <source>
        <strain evidence="4">ATCC 10895 / CBS 109.51 / FGSC 9923 / NRRL Y-1056</strain>
    </source>
</reference>
<gene>
    <name evidence="3" type="ORF">AGOS_ADL027W</name>
</gene>
<feature type="transmembrane region" description="Helical" evidence="2">
    <location>
        <begin position="78"/>
        <end position="103"/>
    </location>
</feature>
<dbReference type="InParanoid" id="Q75AE4"/>
<keyword evidence="2" id="KW-1133">Transmembrane helix</keyword>
<feature type="compositionally biased region" description="Low complexity" evidence="1">
    <location>
        <begin position="314"/>
        <end position="336"/>
    </location>
</feature>
<dbReference type="GeneID" id="4620218"/>
<feature type="region of interest" description="Disordered" evidence="1">
    <location>
        <begin position="313"/>
        <end position="336"/>
    </location>
</feature>
<dbReference type="GO" id="GO:0005619">
    <property type="term" value="C:ascospore wall"/>
    <property type="evidence" value="ECO:0000318"/>
    <property type="project" value="GO_Central"/>
</dbReference>
<reference evidence="3 4" key="1">
    <citation type="journal article" date="2004" name="Science">
        <title>The Ashbya gossypii genome as a tool for mapping the ancient Saccharomyces cerevisiae genome.</title>
        <authorList>
            <person name="Dietrich F.S."/>
            <person name="Voegeli S."/>
            <person name="Brachat S."/>
            <person name="Lerch A."/>
            <person name="Gates K."/>
            <person name="Steiner S."/>
            <person name="Mohr C."/>
            <person name="Pohlmann R."/>
            <person name="Luedi P."/>
            <person name="Choi S."/>
            <person name="Wing R.A."/>
            <person name="Flavier A."/>
            <person name="Gaffney T.D."/>
            <person name="Philippsen P."/>
        </authorList>
    </citation>
    <scope>NUCLEOTIDE SEQUENCE [LARGE SCALE GENOMIC DNA]</scope>
    <source>
        <strain evidence="4">ATCC 10895 / CBS 109.51 / FGSC 9923 / NRRL Y-1056</strain>
    </source>
</reference>
<keyword evidence="2" id="KW-0812">Transmembrane</keyword>
<sequence length="336" mass="38576">MSLYDQRSLSSQRTSISQNHGFWNELYNATVGSLFELSTVVTARAGALRKNFWDDFTNYRNYLYPIRGFCEFLKWPRYWGFGLIVGFCYALLFIMLTALYFTFLLPILSAWQVVLLGPIGMVISIIQMVLQCNMWTVRGVKWFVLPVIKEDLFDTYLRRKGYGRLLNTLKQRSFPVVPTYRKNHLEFWIYQIPLQVFLFVCSVTLTIFIIALSMVPIIGPTFATILLSPRRSFNYYNTWMNQLRMTRQMKCDSYYEKLGQHMAFGLSCGFFELFPVLSIIGICSNVISTALVVEDEIDQRRIALDSAELASIATTSTTESSSQTSQTTGTSSTSSS</sequence>
<evidence type="ECO:0000313" key="3">
    <source>
        <dbReference type="EMBL" id="AAS51894.1"/>
    </source>
</evidence>
<dbReference type="Proteomes" id="UP000000591">
    <property type="component" value="Chromosome IV"/>
</dbReference>
<organism evidence="3 4">
    <name type="scientific">Eremothecium gossypii (strain ATCC 10895 / CBS 109.51 / FGSC 9923 / NRRL Y-1056)</name>
    <name type="common">Yeast</name>
    <name type="synonym">Ashbya gossypii</name>
    <dbReference type="NCBI Taxonomy" id="284811"/>
    <lineage>
        <taxon>Eukaryota</taxon>
        <taxon>Fungi</taxon>
        <taxon>Dikarya</taxon>
        <taxon>Ascomycota</taxon>
        <taxon>Saccharomycotina</taxon>
        <taxon>Saccharomycetes</taxon>
        <taxon>Saccharomycetales</taxon>
        <taxon>Saccharomycetaceae</taxon>
        <taxon>Eremothecium</taxon>
    </lineage>
</organism>